<dbReference type="STRING" id="414048.SAMN04489864_105227"/>
<evidence type="ECO:0000256" key="1">
    <source>
        <dbReference type="SAM" id="SignalP"/>
    </source>
</evidence>
<name>A0A1I2XHM3_9SPHI</name>
<dbReference type="OrthoDB" id="793772at2"/>
<proteinExistence type="predicted"/>
<organism evidence="2 3">
    <name type="scientific">Pedobacter insulae</name>
    <dbReference type="NCBI Taxonomy" id="414048"/>
    <lineage>
        <taxon>Bacteria</taxon>
        <taxon>Pseudomonadati</taxon>
        <taxon>Bacteroidota</taxon>
        <taxon>Sphingobacteriia</taxon>
        <taxon>Sphingobacteriales</taxon>
        <taxon>Sphingobacteriaceae</taxon>
        <taxon>Pedobacter</taxon>
    </lineage>
</organism>
<dbReference type="EMBL" id="FOPP01000005">
    <property type="protein sequence ID" value="SFH12529.1"/>
    <property type="molecule type" value="Genomic_DNA"/>
</dbReference>
<sequence length="261" mass="28581">MKINKLLILSLFLGLMSCSGNKNQTSEAGDINLDGAIANAESRRKADPNASGGNECLLGYQTKYNELITENDVLAATGFSKEVMETKSNTVMKKPEYHSFKYKFMNGRMSTVGIRKGLPLPDVVEVKSIKPMSLTAFENIYRAISDEEMKVAKDGLNDVAEGNSGNAEADAALKNAEEKNVSKEQVKEIGSSMMDAFKNISKGYRVVEDLGDAARWNIFTNELQVLKNGVQFVVASDVSDDNEKNKSVAIQMAKIILSKCK</sequence>
<accession>A0A1I2XHM3</accession>
<dbReference type="PROSITE" id="PS51257">
    <property type="entry name" value="PROKAR_LIPOPROTEIN"/>
    <property type="match status" value="1"/>
</dbReference>
<gene>
    <name evidence="2" type="ORF">SAMN04489864_105227</name>
</gene>
<dbReference type="RefSeq" id="WP_090993748.1">
    <property type="nucleotide sequence ID" value="NZ_FOPP01000005.1"/>
</dbReference>
<protein>
    <recommendedName>
        <fullName evidence="4">Lipoprotein</fullName>
    </recommendedName>
</protein>
<evidence type="ECO:0000313" key="2">
    <source>
        <dbReference type="EMBL" id="SFH12529.1"/>
    </source>
</evidence>
<evidence type="ECO:0000313" key="3">
    <source>
        <dbReference type="Proteomes" id="UP000199666"/>
    </source>
</evidence>
<reference evidence="2 3" key="1">
    <citation type="submission" date="2016-10" db="EMBL/GenBank/DDBJ databases">
        <authorList>
            <person name="de Groot N.N."/>
        </authorList>
    </citation>
    <scope>NUCLEOTIDE SEQUENCE [LARGE SCALE GENOMIC DNA]</scope>
    <source>
        <strain evidence="2 3">DSM 18684</strain>
    </source>
</reference>
<keyword evidence="1" id="KW-0732">Signal</keyword>
<feature type="signal peptide" evidence="1">
    <location>
        <begin position="1"/>
        <end position="22"/>
    </location>
</feature>
<keyword evidence="3" id="KW-1185">Reference proteome</keyword>
<feature type="chain" id="PRO_5011750394" description="Lipoprotein" evidence="1">
    <location>
        <begin position="23"/>
        <end position="261"/>
    </location>
</feature>
<dbReference type="AlphaFoldDB" id="A0A1I2XHM3"/>
<dbReference type="Proteomes" id="UP000199666">
    <property type="component" value="Unassembled WGS sequence"/>
</dbReference>
<evidence type="ECO:0008006" key="4">
    <source>
        <dbReference type="Google" id="ProtNLM"/>
    </source>
</evidence>